<keyword evidence="9" id="KW-0762">Sugar transport</keyword>
<keyword evidence="3" id="KW-1003">Cell membrane</keyword>
<comment type="similarity">
    <text evidence="7">Belongs to the binding-protein-dependent transport system permease family.</text>
</comment>
<sequence>MVRTRSFGSISADVCIYFLLGLVTLSTLYPLWYTVAVSFSDSSAVAGGFVTWWPVDFNLAAYHEIVSDHKFYKAFLVSIERVLLGTTISFVITLLMAYPLSKENSLFPGRNIIMWFLVVIMLFNSGLIPWYMTIKSYGMLDSIWALVLPYAVPVFNIILVINYFRGLPKELEEAGLVDGAGPWYLLLNIYLPLSVPVMATVTLFSIVFHWNAFFDGLILMNRPEHYPLQSYVQQLVVNINTTDISSEGLKSLSLLSNKTLNAAKIVVTMLPVLVIYPFLQRYFVHGITLGAVKE</sequence>
<dbReference type="RefSeq" id="WP_091179930.1">
    <property type="nucleotide sequence ID" value="NZ_FOMT01000001.1"/>
</dbReference>
<gene>
    <name evidence="9" type="ORF">SAMN05216378_0170</name>
</gene>
<dbReference type="Proteomes" id="UP000198855">
    <property type="component" value="Unassembled WGS sequence"/>
</dbReference>
<evidence type="ECO:0000256" key="6">
    <source>
        <dbReference type="ARBA" id="ARBA00023136"/>
    </source>
</evidence>
<evidence type="ECO:0000256" key="1">
    <source>
        <dbReference type="ARBA" id="ARBA00004651"/>
    </source>
</evidence>
<dbReference type="OrthoDB" id="9810086at2"/>
<dbReference type="GO" id="GO:0005886">
    <property type="term" value="C:plasma membrane"/>
    <property type="evidence" value="ECO:0007669"/>
    <property type="project" value="UniProtKB-SubCell"/>
</dbReference>
<name>A0A1I1SW66_9BACL</name>
<dbReference type="InterPro" id="IPR000515">
    <property type="entry name" value="MetI-like"/>
</dbReference>
<evidence type="ECO:0000256" key="4">
    <source>
        <dbReference type="ARBA" id="ARBA00022692"/>
    </source>
</evidence>
<feature type="transmembrane region" description="Helical" evidence="7">
    <location>
        <begin position="44"/>
        <end position="62"/>
    </location>
</feature>
<dbReference type="EMBL" id="FOMT01000001">
    <property type="protein sequence ID" value="SFD48988.1"/>
    <property type="molecule type" value="Genomic_DNA"/>
</dbReference>
<keyword evidence="4 7" id="KW-0812">Transmembrane</keyword>
<dbReference type="AlphaFoldDB" id="A0A1I1SW66"/>
<dbReference type="CDD" id="cd06261">
    <property type="entry name" value="TM_PBP2"/>
    <property type="match status" value="1"/>
</dbReference>
<evidence type="ECO:0000256" key="7">
    <source>
        <dbReference type="RuleBase" id="RU363032"/>
    </source>
</evidence>
<organism evidence="9 10">
    <name type="scientific">Paenibacillus catalpae</name>
    <dbReference type="NCBI Taxonomy" id="1045775"/>
    <lineage>
        <taxon>Bacteria</taxon>
        <taxon>Bacillati</taxon>
        <taxon>Bacillota</taxon>
        <taxon>Bacilli</taxon>
        <taxon>Bacillales</taxon>
        <taxon>Paenibacillaceae</taxon>
        <taxon>Paenibacillus</taxon>
    </lineage>
</organism>
<evidence type="ECO:0000313" key="10">
    <source>
        <dbReference type="Proteomes" id="UP000198855"/>
    </source>
</evidence>
<feature type="transmembrane region" description="Helical" evidence="7">
    <location>
        <begin position="260"/>
        <end position="279"/>
    </location>
</feature>
<feature type="transmembrane region" description="Helical" evidence="7">
    <location>
        <begin position="184"/>
        <end position="210"/>
    </location>
</feature>
<proteinExistence type="inferred from homology"/>
<evidence type="ECO:0000256" key="5">
    <source>
        <dbReference type="ARBA" id="ARBA00022989"/>
    </source>
</evidence>
<dbReference type="PANTHER" id="PTHR43744:SF9">
    <property type="entry name" value="POLYGALACTURONAN_RHAMNOGALACTURONAN TRANSPORT SYSTEM PERMEASE PROTEIN YTCP"/>
    <property type="match status" value="1"/>
</dbReference>
<feature type="transmembrane region" description="Helical" evidence="7">
    <location>
        <begin position="112"/>
        <end position="131"/>
    </location>
</feature>
<dbReference type="Gene3D" id="1.10.3720.10">
    <property type="entry name" value="MetI-like"/>
    <property type="match status" value="1"/>
</dbReference>
<feature type="transmembrane region" description="Helical" evidence="7">
    <location>
        <begin position="143"/>
        <end position="164"/>
    </location>
</feature>
<evidence type="ECO:0000259" key="8">
    <source>
        <dbReference type="PROSITE" id="PS50928"/>
    </source>
</evidence>
<dbReference type="InterPro" id="IPR035906">
    <property type="entry name" value="MetI-like_sf"/>
</dbReference>
<evidence type="ECO:0000256" key="3">
    <source>
        <dbReference type="ARBA" id="ARBA00022475"/>
    </source>
</evidence>
<dbReference type="GO" id="GO:0055085">
    <property type="term" value="P:transmembrane transport"/>
    <property type="evidence" value="ECO:0007669"/>
    <property type="project" value="InterPro"/>
</dbReference>
<dbReference type="PROSITE" id="PS50928">
    <property type="entry name" value="ABC_TM1"/>
    <property type="match status" value="1"/>
</dbReference>
<keyword evidence="6 7" id="KW-0472">Membrane</keyword>
<keyword evidence="5 7" id="KW-1133">Transmembrane helix</keyword>
<keyword evidence="10" id="KW-1185">Reference proteome</keyword>
<comment type="subcellular location">
    <subcellularLocation>
        <location evidence="1 7">Cell membrane</location>
        <topology evidence="1 7">Multi-pass membrane protein</topology>
    </subcellularLocation>
</comment>
<dbReference type="STRING" id="1045775.SAMN05216378_0170"/>
<feature type="domain" description="ABC transmembrane type-1" evidence="8">
    <location>
        <begin position="75"/>
        <end position="279"/>
    </location>
</feature>
<dbReference type="SUPFAM" id="SSF161098">
    <property type="entry name" value="MetI-like"/>
    <property type="match status" value="1"/>
</dbReference>
<dbReference type="PANTHER" id="PTHR43744">
    <property type="entry name" value="ABC TRANSPORTER PERMEASE PROTEIN MG189-RELATED-RELATED"/>
    <property type="match status" value="1"/>
</dbReference>
<accession>A0A1I1SW66</accession>
<feature type="transmembrane region" description="Helical" evidence="7">
    <location>
        <begin position="12"/>
        <end position="32"/>
    </location>
</feature>
<protein>
    <submittedName>
        <fullName evidence="9">Multiple sugar transport system permease protein/putative aldouronate transport system permease protein</fullName>
    </submittedName>
</protein>
<reference evidence="10" key="1">
    <citation type="submission" date="2016-10" db="EMBL/GenBank/DDBJ databases">
        <authorList>
            <person name="Varghese N."/>
            <person name="Submissions S."/>
        </authorList>
    </citation>
    <scope>NUCLEOTIDE SEQUENCE [LARGE SCALE GENOMIC DNA]</scope>
    <source>
        <strain evidence="10">CGMCC 1.10784</strain>
    </source>
</reference>
<feature type="transmembrane region" description="Helical" evidence="7">
    <location>
        <begin position="82"/>
        <end position="100"/>
    </location>
</feature>
<evidence type="ECO:0000256" key="2">
    <source>
        <dbReference type="ARBA" id="ARBA00022448"/>
    </source>
</evidence>
<dbReference type="Pfam" id="PF00528">
    <property type="entry name" value="BPD_transp_1"/>
    <property type="match status" value="1"/>
</dbReference>
<keyword evidence="2 7" id="KW-0813">Transport</keyword>
<evidence type="ECO:0000313" key="9">
    <source>
        <dbReference type="EMBL" id="SFD48988.1"/>
    </source>
</evidence>